<feature type="chain" id="PRO_5040983647" description="Glycoside hydrolase family 43 protein" evidence="2">
    <location>
        <begin position="16"/>
        <end position="130"/>
    </location>
</feature>
<evidence type="ECO:0000313" key="4">
    <source>
        <dbReference type="Proteomes" id="UP001148614"/>
    </source>
</evidence>
<evidence type="ECO:0008006" key="5">
    <source>
        <dbReference type="Google" id="ProtNLM"/>
    </source>
</evidence>
<feature type="signal peptide" evidence="2">
    <location>
        <begin position="1"/>
        <end position="15"/>
    </location>
</feature>
<dbReference type="EMBL" id="JANPWZ010001240">
    <property type="protein sequence ID" value="KAJ3567427.1"/>
    <property type="molecule type" value="Genomic_DNA"/>
</dbReference>
<comment type="caution">
    <text evidence="3">The sequence shown here is derived from an EMBL/GenBank/DDBJ whole genome shotgun (WGS) entry which is preliminary data.</text>
</comment>
<dbReference type="InterPro" id="IPR023296">
    <property type="entry name" value="Glyco_hydro_beta-prop_sf"/>
</dbReference>
<dbReference type="SUPFAM" id="SSF75005">
    <property type="entry name" value="Arabinanase/levansucrase/invertase"/>
    <property type="match status" value="1"/>
</dbReference>
<dbReference type="AlphaFoldDB" id="A0A9W8NBX4"/>
<feature type="region of interest" description="Disordered" evidence="1">
    <location>
        <begin position="101"/>
        <end position="130"/>
    </location>
</feature>
<keyword evidence="2" id="KW-0732">Signal</keyword>
<keyword evidence="4" id="KW-1185">Reference proteome</keyword>
<gene>
    <name evidence="3" type="ORF">NPX13_g6767</name>
</gene>
<dbReference type="Gene3D" id="2.115.10.20">
    <property type="entry name" value="Glycosyl hydrolase domain, family 43"/>
    <property type="match status" value="1"/>
</dbReference>
<evidence type="ECO:0000256" key="1">
    <source>
        <dbReference type="SAM" id="MobiDB-lite"/>
    </source>
</evidence>
<name>A0A9W8NBX4_9PEZI</name>
<evidence type="ECO:0000256" key="2">
    <source>
        <dbReference type="SAM" id="SignalP"/>
    </source>
</evidence>
<dbReference type="Proteomes" id="UP001148614">
    <property type="component" value="Unassembled WGS sequence"/>
</dbReference>
<accession>A0A9W8NBX4</accession>
<organism evidence="3 4">
    <name type="scientific">Xylaria arbuscula</name>
    <dbReference type="NCBI Taxonomy" id="114810"/>
    <lineage>
        <taxon>Eukaryota</taxon>
        <taxon>Fungi</taxon>
        <taxon>Dikarya</taxon>
        <taxon>Ascomycota</taxon>
        <taxon>Pezizomycotina</taxon>
        <taxon>Sordariomycetes</taxon>
        <taxon>Xylariomycetidae</taxon>
        <taxon>Xylariales</taxon>
        <taxon>Xylariaceae</taxon>
        <taxon>Xylaria</taxon>
    </lineage>
</organism>
<dbReference type="VEuPathDB" id="FungiDB:F4678DRAFT_114961"/>
<sequence>MKSVLLALTAQLVAGLPATNQARDETLPVLGLANITEIGVSDIKGRSLFGPALNVNFPDPSIIYGDGSWKAYATSSNGKRIPVATSPDAITWTLTGNDALPDPGSWVDPNDKGIWAPDVQKNDAGTYVSK</sequence>
<protein>
    <recommendedName>
        <fullName evidence="5">Glycoside hydrolase family 43 protein</fullName>
    </recommendedName>
</protein>
<reference evidence="3" key="1">
    <citation type="submission" date="2022-07" db="EMBL/GenBank/DDBJ databases">
        <title>Genome Sequence of Xylaria arbuscula.</title>
        <authorList>
            <person name="Buettner E."/>
        </authorList>
    </citation>
    <scope>NUCLEOTIDE SEQUENCE</scope>
    <source>
        <strain evidence="3">VT107</strain>
    </source>
</reference>
<proteinExistence type="predicted"/>
<evidence type="ECO:0000313" key="3">
    <source>
        <dbReference type="EMBL" id="KAJ3567427.1"/>
    </source>
</evidence>